<evidence type="ECO:0000313" key="1">
    <source>
        <dbReference type="EMBL" id="NMQ18937.1"/>
    </source>
</evidence>
<name>A0ABX1THU4_9GAMM</name>
<protein>
    <recommendedName>
        <fullName evidence="3">Sulfotransferase family protein</fullName>
    </recommendedName>
</protein>
<dbReference type="SUPFAM" id="SSF52540">
    <property type="entry name" value="P-loop containing nucleoside triphosphate hydrolases"/>
    <property type="match status" value="1"/>
</dbReference>
<organism evidence="1 2">
    <name type="scientific">Candidatus Competibacter phosphatis</name>
    <dbReference type="NCBI Taxonomy" id="221280"/>
    <lineage>
        <taxon>Bacteria</taxon>
        <taxon>Pseudomonadati</taxon>
        <taxon>Pseudomonadota</taxon>
        <taxon>Gammaproteobacteria</taxon>
        <taxon>Candidatus Competibacteraceae</taxon>
        <taxon>Candidatus Competibacter</taxon>
    </lineage>
</organism>
<sequence>MQIFVIGMHRSGTSMVARLLNLMGAYFGPEGISTGSGQENPKGFWERKDVRALNNQILYAANSDWDRVSDFSLEKIASQDLDTINQQLQRLILELDAHRPWFLKEPRFCLTFPLWKKYLEYPICIHTHRSPIQIAQSLKSRNGFPLHFGIALWEKIRIRIAESRT</sequence>
<dbReference type="RefSeq" id="WP_169248199.1">
    <property type="nucleotide sequence ID" value="NZ_SPMZ01000017.1"/>
</dbReference>
<evidence type="ECO:0008006" key="3">
    <source>
        <dbReference type="Google" id="ProtNLM"/>
    </source>
</evidence>
<gene>
    <name evidence="1" type="ORF">E4P82_06770</name>
</gene>
<proteinExistence type="predicted"/>
<keyword evidence="2" id="KW-1185">Reference proteome</keyword>
<evidence type="ECO:0000313" key="2">
    <source>
        <dbReference type="Proteomes" id="UP000760480"/>
    </source>
</evidence>
<dbReference type="Gene3D" id="3.40.50.300">
    <property type="entry name" value="P-loop containing nucleotide triphosphate hydrolases"/>
    <property type="match status" value="1"/>
</dbReference>
<dbReference type="Proteomes" id="UP000760480">
    <property type="component" value="Unassembled WGS sequence"/>
</dbReference>
<dbReference type="InterPro" id="IPR027417">
    <property type="entry name" value="P-loop_NTPase"/>
</dbReference>
<dbReference type="EMBL" id="SPMZ01000017">
    <property type="protein sequence ID" value="NMQ18937.1"/>
    <property type="molecule type" value="Genomic_DNA"/>
</dbReference>
<dbReference type="Pfam" id="PF13469">
    <property type="entry name" value="Sulfotransfer_3"/>
    <property type="match status" value="1"/>
</dbReference>
<comment type="caution">
    <text evidence="1">The sequence shown here is derived from an EMBL/GenBank/DDBJ whole genome shotgun (WGS) entry which is preliminary data.</text>
</comment>
<reference evidence="1 2" key="1">
    <citation type="submission" date="2019-03" db="EMBL/GenBank/DDBJ databases">
        <title>Metabolic reconstructions from genomes of highly enriched 'Candidatus Accumulibacter' and 'Candidatus Competibacter' bioreactor populations.</title>
        <authorList>
            <person name="Annavajhala M.K."/>
            <person name="Welles L."/>
            <person name="Abbas B."/>
            <person name="Sorokin D."/>
            <person name="Park H."/>
            <person name="Van Loosdrecht M."/>
            <person name="Chandran K."/>
        </authorList>
    </citation>
    <scope>NUCLEOTIDE SEQUENCE [LARGE SCALE GENOMIC DNA]</scope>
    <source>
        <strain evidence="1 2">SBR_G</strain>
    </source>
</reference>
<accession>A0ABX1THU4</accession>